<evidence type="ECO:0000256" key="1">
    <source>
        <dbReference type="SAM" id="MobiDB-lite"/>
    </source>
</evidence>
<feature type="region of interest" description="Disordered" evidence="1">
    <location>
        <begin position="498"/>
        <end position="556"/>
    </location>
</feature>
<evidence type="ECO:0000256" key="2">
    <source>
        <dbReference type="SAM" id="Phobius"/>
    </source>
</evidence>
<feature type="region of interest" description="Disordered" evidence="1">
    <location>
        <begin position="316"/>
        <end position="347"/>
    </location>
</feature>
<evidence type="ECO:0000313" key="4">
    <source>
        <dbReference type="EMBL" id="CAB9503790.1"/>
    </source>
</evidence>
<keyword evidence="2" id="KW-1133">Transmembrane helix</keyword>
<keyword evidence="3" id="KW-0732">Signal</keyword>
<evidence type="ECO:0000313" key="5">
    <source>
        <dbReference type="Proteomes" id="UP001153069"/>
    </source>
</evidence>
<dbReference type="PRINTS" id="PR01217">
    <property type="entry name" value="PRICHEXTENSN"/>
</dbReference>
<dbReference type="AlphaFoldDB" id="A0A9N8DKS4"/>
<reference evidence="4" key="1">
    <citation type="submission" date="2020-06" db="EMBL/GenBank/DDBJ databases">
        <authorList>
            <consortium name="Plant Systems Biology data submission"/>
        </authorList>
    </citation>
    <scope>NUCLEOTIDE SEQUENCE</scope>
    <source>
        <strain evidence="4">D6</strain>
    </source>
</reference>
<feature type="signal peptide" evidence="3">
    <location>
        <begin position="1"/>
        <end position="26"/>
    </location>
</feature>
<keyword evidence="5" id="KW-1185">Reference proteome</keyword>
<protein>
    <submittedName>
        <fullName evidence="4">Uncharacterized protein</fullName>
    </submittedName>
</protein>
<feature type="compositionally biased region" description="Low complexity" evidence="1">
    <location>
        <begin position="316"/>
        <end position="345"/>
    </location>
</feature>
<proteinExistence type="predicted"/>
<dbReference type="EMBL" id="CAICTM010000175">
    <property type="protein sequence ID" value="CAB9503790.1"/>
    <property type="molecule type" value="Genomic_DNA"/>
</dbReference>
<dbReference type="OrthoDB" id="47853at2759"/>
<keyword evidence="2" id="KW-0812">Transmembrane</keyword>
<dbReference type="Proteomes" id="UP001153069">
    <property type="component" value="Unassembled WGS sequence"/>
</dbReference>
<sequence length="556" mass="58048">MRFLHPWPVLLSLLLLCLDNNHHTQGQPSDDAGLLGPDFALPLGNGVILTTSLAESIDSCQMPYRVLRICLRSECRDFANVCPTNATTTGSQQNTGLLTCAGIAETICTTYENCCMTYCALELQTLAICVGENSNNGNNNDDPKGLACQEPSCNDIIQNATTTEAPATNPDTSIIQNTTMTTEAPITNTNLRECELVDEGDIGPHQYFCQHFSNLTSNNDPTNTKFLEAAIVCTLPTSSVGSFDHKNDCQCLGATVFGDIIQACDCQVCDSSTSDDFVVALDCSNNTQDPFVIDDCVGQTCQGECIRMSDVPSVTPTAAASSAEPSQTTITVPPTVNPTSPMPSTAPSIQATTAAPTIVTELPTIGSTGSPTSGATIVAPPQSSSIIVLTNHPSSRPSAIPSTVLTTNQPSIAPSVAPTTVGPSTLRPTAVPTVAPSTMPPTTSPQTVLPTMTPPPPTLSPIRQHSVLVSLVGALLTTIGLIIVLVVTKKGDFSELTRVERRPGSSSSNMPGPPVVATPTSEVISPRSVPTTPPSTPASAESHALLQSDAHDKGLV</sequence>
<gene>
    <name evidence="4" type="ORF">SEMRO_176_G077450.1</name>
</gene>
<name>A0A9N8DKS4_9STRA</name>
<keyword evidence="2" id="KW-0472">Membrane</keyword>
<evidence type="ECO:0000256" key="3">
    <source>
        <dbReference type="SAM" id="SignalP"/>
    </source>
</evidence>
<comment type="caution">
    <text evidence="4">The sequence shown here is derived from an EMBL/GenBank/DDBJ whole genome shotgun (WGS) entry which is preliminary data.</text>
</comment>
<feature type="chain" id="PRO_5040160939" evidence="3">
    <location>
        <begin position="27"/>
        <end position="556"/>
    </location>
</feature>
<accession>A0A9N8DKS4</accession>
<organism evidence="4 5">
    <name type="scientific">Seminavis robusta</name>
    <dbReference type="NCBI Taxonomy" id="568900"/>
    <lineage>
        <taxon>Eukaryota</taxon>
        <taxon>Sar</taxon>
        <taxon>Stramenopiles</taxon>
        <taxon>Ochrophyta</taxon>
        <taxon>Bacillariophyta</taxon>
        <taxon>Bacillariophyceae</taxon>
        <taxon>Bacillariophycidae</taxon>
        <taxon>Naviculales</taxon>
        <taxon>Naviculaceae</taxon>
        <taxon>Seminavis</taxon>
    </lineage>
</organism>
<feature type="transmembrane region" description="Helical" evidence="2">
    <location>
        <begin position="467"/>
        <end position="488"/>
    </location>
</feature>